<organism evidence="1 2">
    <name type="scientific">Chryseobacterium tagetis</name>
    <dbReference type="NCBI Taxonomy" id="2801334"/>
    <lineage>
        <taxon>Bacteria</taxon>
        <taxon>Pseudomonadati</taxon>
        <taxon>Bacteroidota</taxon>
        <taxon>Flavobacteriia</taxon>
        <taxon>Flavobacteriales</taxon>
        <taxon>Weeksellaceae</taxon>
        <taxon>Chryseobacterium group</taxon>
        <taxon>Chryseobacterium</taxon>
    </lineage>
</organism>
<proteinExistence type="predicted"/>
<evidence type="ECO:0000313" key="1">
    <source>
        <dbReference type="EMBL" id="MCA6068396.1"/>
    </source>
</evidence>
<protein>
    <submittedName>
        <fullName evidence="1">WbqC family protein</fullName>
    </submittedName>
</protein>
<dbReference type="InterPro" id="IPR014985">
    <property type="entry name" value="WbqC"/>
</dbReference>
<accession>A0ABS8A332</accession>
<evidence type="ECO:0000313" key="2">
    <source>
        <dbReference type="Proteomes" id="UP000618240"/>
    </source>
</evidence>
<dbReference type="RefSeq" id="WP_225689613.1">
    <property type="nucleotide sequence ID" value="NZ_JAERSE020000004.1"/>
</dbReference>
<name>A0ABS8A332_9FLAO</name>
<keyword evidence="2" id="KW-1185">Reference proteome</keyword>
<comment type="caution">
    <text evidence="1">The sequence shown here is derived from an EMBL/GenBank/DDBJ whole genome shotgun (WGS) entry which is preliminary data.</text>
</comment>
<reference evidence="1 2" key="1">
    <citation type="submission" date="2021-09" db="EMBL/GenBank/DDBJ databases">
        <title>Genome sequencing and assembly of Chryseobacterium sp. RG1.</title>
        <authorList>
            <person name="Chhetri G."/>
        </authorList>
    </citation>
    <scope>NUCLEOTIDE SEQUENCE [LARGE SCALE GENOMIC DNA]</scope>
    <source>
        <strain evidence="1 2">RG1</strain>
    </source>
</reference>
<dbReference type="EMBL" id="JAERSE020000004">
    <property type="protein sequence ID" value="MCA6068396.1"/>
    <property type="molecule type" value="Genomic_DNA"/>
</dbReference>
<dbReference type="Proteomes" id="UP000618240">
    <property type="component" value="Unassembled WGS sequence"/>
</dbReference>
<gene>
    <name evidence="1" type="ORF">JI747_014490</name>
</gene>
<sequence>MNMTNVLLPVFYLPPISWFSVLLNPENEIVFEQFENFPKQTYRNRANIYGANGKLSLIIPINHNGSRALKDIEISYREDWRSLHWKSIKTAYQSSPYFEFYEDKIRKIFDLKEKYLLDFNLKALEILQQILKIEKAHSLNAEYIKNPEEVNFREKFSAKQPSEFEMDEYYQTFTDKLGFIQDLSILDLICNKGPESMTYIRNIKQSY</sequence>
<dbReference type="Pfam" id="PF08889">
    <property type="entry name" value="WbqC"/>
    <property type="match status" value="1"/>
</dbReference>